<organism evidence="2 3">
    <name type="scientific">Xenoophorus captivus</name>
    <dbReference type="NCBI Taxonomy" id="1517983"/>
    <lineage>
        <taxon>Eukaryota</taxon>
        <taxon>Metazoa</taxon>
        <taxon>Chordata</taxon>
        <taxon>Craniata</taxon>
        <taxon>Vertebrata</taxon>
        <taxon>Euteleostomi</taxon>
        <taxon>Actinopterygii</taxon>
        <taxon>Neopterygii</taxon>
        <taxon>Teleostei</taxon>
        <taxon>Neoteleostei</taxon>
        <taxon>Acanthomorphata</taxon>
        <taxon>Ovalentaria</taxon>
        <taxon>Atherinomorphae</taxon>
        <taxon>Cyprinodontiformes</taxon>
        <taxon>Goodeidae</taxon>
        <taxon>Xenoophorus</taxon>
    </lineage>
</organism>
<comment type="caution">
    <text evidence="2">The sequence shown here is derived from an EMBL/GenBank/DDBJ whole genome shotgun (WGS) entry which is preliminary data.</text>
</comment>
<accession>A0ABV0R2E5</accession>
<feature type="region of interest" description="Disordered" evidence="1">
    <location>
        <begin position="1"/>
        <end position="26"/>
    </location>
</feature>
<sequence>MDAHLAPQLNPSESDDDFLNTPFTVETSPPPVIRQVSCRSCLHSVIIDPQFQHRSTAPSTGPHPDIDSLYPSRYRTRCSALRSGRRSTCSLSQHRASRHSPTDTAVTSALQGLLATSTCHDKSGLCLAFRAHSKKKESLSAVVTTNQDSLNC</sequence>
<proteinExistence type="predicted"/>
<dbReference type="EMBL" id="JAHRIN010029086">
    <property type="protein sequence ID" value="MEQ2201808.1"/>
    <property type="molecule type" value="Genomic_DNA"/>
</dbReference>
<name>A0ABV0R2E5_9TELE</name>
<keyword evidence="3" id="KW-1185">Reference proteome</keyword>
<evidence type="ECO:0000313" key="2">
    <source>
        <dbReference type="EMBL" id="MEQ2201808.1"/>
    </source>
</evidence>
<evidence type="ECO:0000256" key="1">
    <source>
        <dbReference type="SAM" id="MobiDB-lite"/>
    </source>
</evidence>
<dbReference type="Proteomes" id="UP001434883">
    <property type="component" value="Unassembled WGS sequence"/>
</dbReference>
<reference evidence="2 3" key="1">
    <citation type="submission" date="2021-06" db="EMBL/GenBank/DDBJ databases">
        <authorList>
            <person name="Palmer J.M."/>
        </authorList>
    </citation>
    <scope>NUCLEOTIDE SEQUENCE [LARGE SCALE GENOMIC DNA]</scope>
    <source>
        <strain evidence="2 3">XC_2019</strain>
        <tissue evidence="2">Muscle</tissue>
    </source>
</reference>
<gene>
    <name evidence="2" type="ORF">XENOCAPTIV_018448</name>
</gene>
<evidence type="ECO:0000313" key="3">
    <source>
        <dbReference type="Proteomes" id="UP001434883"/>
    </source>
</evidence>
<protein>
    <submittedName>
        <fullName evidence="2">Uncharacterized protein</fullName>
    </submittedName>
</protein>